<dbReference type="Proteomes" id="UP001156613">
    <property type="component" value="Unassembled WGS sequence"/>
</dbReference>
<name>A0ABQ5WKK3_GLUJA</name>
<evidence type="ECO:0000313" key="2">
    <source>
        <dbReference type="EMBL" id="GLQ60311.1"/>
    </source>
</evidence>
<evidence type="ECO:0000313" key="3">
    <source>
        <dbReference type="Proteomes" id="UP001156613"/>
    </source>
</evidence>
<dbReference type="EMBL" id="BSNT01000068">
    <property type="protein sequence ID" value="GLQ60311.1"/>
    <property type="molecule type" value="Genomic_DNA"/>
</dbReference>
<comment type="caution">
    <text evidence="2">The sequence shown here is derived from an EMBL/GenBank/DDBJ whole genome shotgun (WGS) entry which is preliminary data.</text>
</comment>
<dbReference type="Pfam" id="PF13372">
    <property type="entry name" value="Alginate_exp"/>
    <property type="match status" value="1"/>
</dbReference>
<keyword evidence="3" id="KW-1185">Reference proteome</keyword>
<gene>
    <name evidence="2" type="ORF">GCM10010937_21140</name>
</gene>
<sequence length="576" mass="64321">MFWFIFADPWVSMVFSVPRYRQERRLSVSLFVLVAGLGSQAHAQTAILKPNPLEQPPADEEWIKVPSTERPIIQDYPHAGVVGQPRRITAKQNRAPNGHQGPWGDFNYGNGEAAGFGPVGRYGAAAWAEDWSYLRDKSKRTDFFDPLKFIALNNSRTIWLTLSGESRLRNWYEEDPFLGRSGKAKSGRFGVRNLLGADLHLGQHVRLFGQLINADAGGWRGYGYGSTYRKRLDLQQGFIELKGKVAGAQSGFMFGRQQFLDAPSYMLYNRETPNVPLSWNGGRFYALWPRIRVDAYDFVQTKTDSRLMFHNTEDYGTRLYGGNTTIIVPSFSVGGEKVHSFLDLFYIRYRYSSGLSAVPTASRVLKGTSSRGNLGFRWYGTSASVEYSVGALYQSGTFQYAGTERKSSVRAWAVNTIVGYRHTPSPLHPFLGMQADVYSGGADGQNGTIHTYMAPFNPQTNYLDTTTYVSPSNLVSLSPVVSITPWKGFASLRLKAPFMWRQNANGAIWSSSGPYTFARSYRGGYVGVVPQASLILQLNHHLTWQVYGARFMASKSLRGAGAQSGSYAQSNVTFRF</sequence>
<organism evidence="2 3">
    <name type="scientific">Gluconobacter japonicus</name>
    <dbReference type="NCBI Taxonomy" id="376620"/>
    <lineage>
        <taxon>Bacteria</taxon>
        <taxon>Pseudomonadati</taxon>
        <taxon>Pseudomonadota</taxon>
        <taxon>Alphaproteobacteria</taxon>
        <taxon>Acetobacterales</taxon>
        <taxon>Acetobacteraceae</taxon>
        <taxon>Gluconobacter</taxon>
    </lineage>
</organism>
<feature type="domain" description="Alginate export" evidence="1">
    <location>
        <begin position="159"/>
        <end position="567"/>
    </location>
</feature>
<dbReference type="InterPro" id="IPR025388">
    <property type="entry name" value="Alginate_export_dom"/>
</dbReference>
<proteinExistence type="predicted"/>
<accession>A0ABQ5WKK3</accession>
<evidence type="ECO:0000259" key="1">
    <source>
        <dbReference type="Pfam" id="PF13372"/>
    </source>
</evidence>
<reference evidence="3" key="1">
    <citation type="journal article" date="2019" name="Int. J. Syst. Evol. Microbiol.">
        <title>The Global Catalogue of Microorganisms (GCM) 10K type strain sequencing project: providing services to taxonomists for standard genome sequencing and annotation.</title>
        <authorList>
            <consortium name="The Broad Institute Genomics Platform"/>
            <consortium name="The Broad Institute Genome Sequencing Center for Infectious Disease"/>
            <person name="Wu L."/>
            <person name="Ma J."/>
        </authorList>
    </citation>
    <scope>NUCLEOTIDE SEQUENCE [LARGE SCALE GENOMIC DNA]</scope>
    <source>
        <strain evidence="3">NBRC 3271</strain>
    </source>
</reference>
<protein>
    <submittedName>
        <fullName evidence="2">Alginate export family protein</fullName>
    </submittedName>
</protein>